<dbReference type="Pfam" id="PF13923">
    <property type="entry name" value="zf-C3HC4_2"/>
    <property type="match status" value="1"/>
</dbReference>
<dbReference type="SMART" id="SM00184">
    <property type="entry name" value="RING"/>
    <property type="match status" value="1"/>
</dbReference>
<dbReference type="Pfam" id="PF00533">
    <property type="entry name" value="BRCT"/>
    <property type="match status" value="1"/>
</dbReference>
<dbReference type="GO" id="GO:0008270">
    <property type="term" value="F:zinc ion binding"/>
    <property type="evidence" value="ECO:0007669"/>
    <property type="project" value="UniProtKB-KW"/>
</dbReference>
<dbReference type="SMART" id="SM00249">
    <property type="entry name" value="PHD"/>
    <property type="match status" value="1"/>
</dbReference>
<keyword evidence="8" id="KW-0539">Nucleus</keyword>
<dbReference type="InterPro" id="IPR031099">
    <property type="entry name" value="BRCA1-associated"/>
</dbReference>
<dbReference type="InterPro" id="IPR001357">
    <property type="entry name" value="BRCT_dom"/>
</dbReference>
<evidence type="ECO:0000256" key="1">
    <source>
        <dbReference type="ARBA" id="ARBA00004123"/>
    </source>
</evidence>
<keyword evidence="7" id="KW-0234">DNA repair</keyword>
<evidence type="ECO:0000256" key="4">
    <source>
        <dbReference type="ARBA" id="ARBA00022763"/>
    </source>
</evidence>
<dbReference type="PANTHER" id="PTHR13763:SF0">
    <property type="entry name" value="BREAST CANCER TYPE 1 SUSCEPTIBILITY PROTEIN"/>
    <property type="match status" value="1"/>
</dbReference>
<keyword evidence="6" id="KW-0862">Zinc</keyword>
<dbReference type="SUPFAM" id="SSF52113">
    <property type="entry name" value="BRCT domain"/>
    <property type="match status" value="2"/>
</dbReference>
<evidence type="ECO:0000259" key="12">
    <source>
        <dbReference type="PROSITE" id="PS50172"/>
    </source>
</evidence>
<evidence type="ECO:0000256" key="2">
    <source>
        <dbReference type="ARBA" id="ARBA00022723"/>
    </source>
</evidence>
<evidence type="ECO:0000256" key="8">
    <source>
        <dbReference type="ARBA" id="ARBA00023242"/>
    </source>
</evidence>
<feature type="region of interest" description="Disordered" evidence="10">
    <location>
        <begin position="773"/>
        <end position="794"/>
    </location>
</feature>
<accession>A0AAV8SWL2</accession>
<dbReference type="SMART" id="SM00292">
    <property type="entry name" value="BRCT"/>
    <property type="match status" value="2"/>
</dbReference>
<keyword evidence="2" id="KW-0479">Metal-binding</keyword>
<dbReference type="InterPro" id="IPR013083">
    <property type="entry name" value="Znf_RING/FYVE/PHD"/>
</dbReference>
<name>A0AAV8SWL2_9ROSI</name>
<dbReference type="PANTHER" id="PTHR13763">
    <property type="entry name" value="BREAST CANCER TYPE 1 SUSCEPTIBILITY PROTEIN BRCA1"/>
    <property type="match status" value="1"/>
</dbReference>
<evidence type="ECO:0000313" key="15">
    <source>
        <dbReference type="Proteomes" id="UP001159364"/>
    </source>
</evidence>
<dbReference type="Gene3D" id="3.30.40.10">
    <property type="entry name" value="Zinc/RING finger domain, C3HC4 (zinc finger)"/>
    <property type="match status" value="2"/>
</dbReference>
<evidence type="ECO:0000256" key="3">
    <source>
        <dbReference type="ARBA" id="ARBA00022737"/>
    </source>
</evidence>
<organism evidence="14 15">
    <name type="scientific">Erythroxylum novogranatense</name>
    <dbReference type="NCBI Taxonomy" id="1862640"/>
    <lineage>
        <taxon>Eukaryota</taxon>
        <taxon>Viridiplantae</taxon>
        <taxon>Streptophyta</taxon>
        <taxon>Embryophyta</taxon>
        <taxon>Tracheophyta</taxon>
        <taxon>Spermatophyta</taxon>
        <taxon>Magnoliopsida</taxon>
        <taxon>eudicotyledons</taxon>
        <taxon>Gunneridae</taxon>
        <taxon>Pentapetalae</taxon>
        <taxon>rosids</taxon>
        <taxon>fabids</taxon>
        <taxon>Malpighiales</taxon>
        <taxon>Erythroxylaceae</taxon>
        <taxon>Erythroxylum</taxon>
    </lineage>
</organism>
<keyword evidence="4" id="KW-0227">DNA damage</keyword>
<feature type="domain" description="RING-type" evidence="11">
    <location>
        <begin position="16"/>
        <end position="54"/>
    </location>
</feature>
<evidence type="ECO:0000313" key="14">
    <source>
        <dbReference type="EMBL" id="KAJ8758777.1"/>
    </source>
</evidence>
<dbReference type="FunFam" id="3.30.40.10:FF:000352">
    <property type="entry name" value="Breast cancer associated RING 1"/>
    <property type="match status" value="1"/>
</dbReference>
<evidence type="ECO:0000259" key="13">
    <source>
        <dbReference type="PROSITE" id="PS51805"/>
    </source>
</evidence>
<dbReference type="FunFam" id="3.40.50.10190:FF:000006">
    <property type="entry name" value="Breast cancer type 1 susceptibility protein homolog"/>
    <property type="match status" value="1"/>
</dbReference>
<dbReference type="GO" id="GO:0045944">
    <property type="term" value="P:positive regulation of transcription by RNA polymerase II"/>
    <property type="evidence" value="ECO:0007669"/>
    <property type="project" value="TreeGrafter"/>
</dbReference>
<comment type="subcellular location">
    <subcellularLocation>
        <location evidence="1">Nucleus</location>
    </subcellularLocation>
</comment>
<evidence type="ECO:0000256" key="10">
    <source>
        <dbReference type="SAM" id="MobiDB-lite"/>
    </source>
</evidence>
<proteinExistence type="predicted"/>
<feature type="domain" description="BRCT" evidence="12">
    <location>
        <begin position="841"/>
        <end position="904"/>
    </location>
</feature>
<gene>
    <name evidence="14" type="ORF">K2173_000498</name>
</gene>
<evidence type="ECO:0000256" key="6">
    <source>
        <dbReference type="ARBA" id="ARBA00022833"/>
    </source>
</evidence>
<feature type="compositionally biased region" description="Polar residues" evidence="10">
    <location>
        <begin position="784"/>
        <end position="794"/>
    </location>
</feature>
<feature type="domain" description="BRCT" evidence="12">
    <location>
        <begin position="925"/>
        <end position="1037"/>
    </location>
</feature>
<dbReference type="InterPro" id="IPR036420">
    <property type="entry name" value="BRCT_dom_sf"/>
</dbReference>
<dbReference type="SUPFAM" id="SSF57850">
    <property type="entry name" value="RING/U-box"/>
    <property type="match status" value="1"/>
</dbReference>
<dbReference type="GO" id="GO:0000724">
    <property type="term" value="P:double-strand break repair via homologous recombination"/>
    <property type="evidence" value="ECO:0007669"/>
    <property type="project" value="UniProtKB-ARBA"/>
</dbReference>
<keyword evidence="15" id="KW-1185">Reference proteome</keyword>
<dbReference type="FunFam" id="3.30.40.10:FF:000310">
    <property type="entry name" value="Breast cancer associated RING 1"/>
    <property type="match status" value="1"/>
</dbReference>
<dbReference type="PROSITE" id="PS50172">
    <property type="entry name" value="BRCT"/>
    <property type="match status" value="2"/>
</dbReference>
<dbReference type="PROSITE" id="PS50089">
    <property type="entry name" value="ZF_RING_2"/>
    <property type="match status" value="1"/>
</dbReference>
<evidence type="ECO:0000256" key="9">
    <source>
        <dbReference type="PROSITE-ProRule" id="PRU00175"/>
    </source>
</evidence>
<feature type="domain" description="PHD-type" evidence="13">
    <location>
        <begin position="646"/>
        <end position="766"/>
    </location>
</feature>
<protein>
    <submittedName>
        <fullName evidence="14">Uncharacterized protein</fullName>
    </submittedName>
</protein>
<reference evidence="14 15" key="1">
    <citation type="submission" date="2021-09" db="EMBL/GenBank/DDBJ databases">
        <title>Genomic insights and catalytic innovation underlie evolution of tropane alkaloids biosynthesis.</title>
        <authorList>
            <person name="Wang Y.-J."/>
            <person name="Tian T."/>
            <person name="Huang J.-P."/>
            <person name="Huang S.-X."/>
        </authorList>
    </citation>
    <scope>NUCLEOTIDE SEQUENCE [LARGE SCALE GENOMIC DNA]</scope>
    <source>
        <strain evidence="14">KIB-2018</strain>
        <tissue evidence="14">Leaf</tissue>
    </source>
</reference>
<dbReference type="InterPro" id="IPR017907">
    <property type="entry name" value="Znf_RING_CS"/>
</dbReference>
<dbReference type="EMBL" id="JAIWQS010000007">
    <property type="protein sequence ID" value="KAJ8758777.1"/>
    <property type="molecule type" value="Genomic_DNA"/>
</dbReference>
<dbReference type="Pfam" id="PF13771">
    <property type="entry name" value="zf-HC5HC2H"/>
    <property type="match status" value="1"/>
</dbReference>
<dbReference type="Pfam" id="PF16589">
    <property type="entry name" value="BRCT_2"/>
    <property type="match status" value="1"/>
</dbReference>
<dbReference type="Gene3D" id="3.40.50.10190">
    <property type="entry name" value="BRCT domain"/>
    <property type="match status" value="2"/>
</dbReference>
<evidence type="ECO:0000256" key="5">
    <source>
        <dbReference type="ARBA" id="ARBA00022771"/>
    </source>
</evidence>
<dbReference type="Proteomes" id="UP001159364">
    <property type="component" value="Linkage Group LG07"/>
</dbReference>
<comment type="caution">
    <text evidence="14">The sequence shown here is derived from an EMBL/GenBank/DDBJ whole genome shotgun (WGS) entry which is preliminary data.</text>
</comment>
<dbReference type="InterPro" id="IPR001841">
    <property type="entry name" value="Znf_RING"/>
</dbReference>
<evidence type="ECO:0000259" key="11">
    <source>
        <dbReference type="PROSITE" id="PS50089"/>
    </source>
</evidence>
<dbReference type="AlphaFoldDB" id="A0AAV8SWL2"/>
<dbReference type="PROSITE" id="PS00518">
    <property type="entry name" value="ZF_RING_1"/>
    <property type="match status" value="1"/>
</dbReference>
<keyword evidence="3" id="KW-0677">Repeat</keyword>
<keyword evidence="5 9" id="KW-0863">Zinc-finger</keyword>
<feature type="compositionally biased region" description="Basic residues" evidence="10">
    <location>
        <begin position="366"/>
        <end position="378"/>
    </location>
</feature>
<sequence length="1037" mass="115022">MGDPTHLEKMGRELKCPVCLSLLNSAVSLLCNHMFCNVCIVKSMKSGSNCPVCKVPYHRREIRAAPHMDNLVSIYKSMEVASGFNIFVTQNASTTKLSDELKKDCKPSCDGEVTGRFCQVLGNDRKPNQKRPRKNMKTHIENCGSVENKPSFPTKKRVQLPRYPLSGAPSLPEKVEVGSGETNGDGQKSNSVSLNNNSLLTGNVEPVLSPFFWLRDDEGVESLSQDADGDQLWFITPPTVPTFSDIKELDEKSPSKSSQNEAVSAKSNALNLFDSQTFRCTQRASPPVLLPSPVKMPGEDAIGIGKNKEERSEAFFSTAHQIEESHVENEKSVNTKQVINRVDDLLPSVLSSSTRGTNNQGDCNKSNKRRKNVRKSVTKKNVDENKGQSCDVSIESDLVDGGFLHKEALDRKGCSSSFREFRKRTKQADFLTNATESKLENIPDYDAREETVNLGDEEMIPELSASLVKTIDCNQDYKIEAASKVLRESCMQNRSMKGSLSSTNKRKLEEACSIQHKTDEDVSAQLLSVQGVENNISETKGEFEEHGKGNRSALFSEDNQNLISWRNKEVRGIPAADELMIDDSEDELCSASAKKRQHIQIVNVVSAKGAQPAEGVLSCLKSRTPDISPNLASKSQANGMSLRKCTIRCAFCHSAENSEVSGEMVHYHNGRPVAADFDAGSKVIHSHRNCTEWAPNVYFEDDTAINLEAELSRSRRIKCCSCGLNGAALGCYEKGCRKSFHVPCAKLIADFRWDYENFVMLCPLHSSSKLPWENPGTKERRMASPQNGKMQNQKNRVVSKQAINTGPYWKLFIGCKKPVLCCSALTVIEQESIAGFERLCGVTVLKKWDSNVTHVIASTDENGACRRTFKFLIGILEGRWILNIEWVKDCMKAMKHVDEEQYEIGADTHGIRDGPRLGRLRLLNKQPKIFEGFDFYLLGDFAPSYKRYLQDLVIAAGGTILQRKPISVLISGSSAPSTFVVYSKEMPENCDPSKKDMILTQRMSRAVTVASTTGAKATSNSWVLDSIAGCKLQNLDE</sequence>
<feature type="region of interest" description="Disordered" evidence="10">
    <location>
        <begin position="143"/>
        <end position="194"/>
    </location>
</feature>
<feature type="region of interest" description="Disordered" evidence="10">
    <location>
        <begin position="349"/>
        <end position="386"/>
    </location>
</feature>
<dbReference type="InterPro" id="IPR034732">
    <property type="entry name" value="EPHD"/>
</dbReference>
<dbReference type="CDD" id="cd17734">
    <property type="entry name" value="BRCT_Bard1_rpt1"/>
    <property type="match status" value="1"/>
</dbReference>
<dbReference type="GO" id="GO:0005634">
    <property type="term" value="C:nucleus"/>
    <property type="evidence" value="ECO:0007669"/>
    <property type="project" value="UniProtKB-SubCell"/>
</dbReference>
<evidence type="ECO:0000256" key="7">
    <source>
        <dbReference type="ARBA" id="ARBA00023204"/>
    </source>
</evidence>
<dbReference type="PROSITE" id="PS51805">
    <property type="entry name" value="EPHD"/>
    <property type="match status" value="1"/>
</dbReference>
<feature type="compositionally biased region" description="Polar residues" evidence="10">
    <location>
        <begin position="354"/>
        <end position="363"/>
    </location>
</feature>
<dbReference type="GO" id="GO:0004842">
    <property type="term" value="F:ubiquitin-protein transferase activity"/>
    <property type="evidence" value="ECO:0007669"/>
    <property type="project" value="TreeGrafter"/>
</dbReference>
<dbReference type="InterPro" id="IPR001965">
    <property type="entry name" value="Znf_PHD"/>
</dbReference>